<feature type="region of interest" description="Disordered" evidence="1">
    <location>
        <begin position="378"/>
        <end position="397"/>
    </location>
</feature>
<dbReference type="RefSeq" id="XP_007692259.1">
    <property type="nucleotide sequence ID" value="XM_007694069.1"/>
</dbReference>
<organism evidence="2 3">
    <name type="scientific">Bipolaris oryzae ATCC 44560</name>
    <dbReference type="NCBI Taxonomy" id="930090"/>
    <lineage>
        <taxon>Eukaryota</taxon>
        <taxon>Fungi</taxon>
        <taxon>Dikarya</taxon>
        <taxon>Ascomycota</taxon>
        <taxon>Pezizomycotina</taxon>
        <taxon>Dothideomycetes</taxon>
        <taxon>Pleosporomycetidae</taxon>
        <taxon>Pleosporales</taxon>
        <taxon>Pleosporineae</taxon>
        <taxon>Pleosporaceae</taxon>
        <taxon>Bipolaris</taxon>
    </lineage>
</organism>
<accession>W6YUK1</accession>
<feature type="compositionally biased region" description="Basic and acidic residues" evidence="1">
    <location>
        <begin position="519"/>
        <end position="533"/>
    </location>
</feature>
<evidence type="ECO:0000313" key="2">
    <source>
        <dbReference type="EMBL" id="EUC41208.1"/>
    </source>
</evidence>
<evidence type="ECO:0000256" key="1">
    <source>
        <dbReference type="SAM" id="MobiDB-lite"/>
    </source>
</evidence>
<reference evidence="2 3" key="1">
    <citation type="journal article" date="2013" name="PLoS Genet.">
        <title>Comparative genome structure, secondary metabolite, and effector coding capacity across Cochliobolus pathogens.</title>
        <authorList>
            <person name="Condon B.J."/>
            <person name="Leng Y."/>
            <person name="Wu D."/>
            <person name="Bushley K.E."/>
            <person name="Ohm R.A."/>
            <person name="Otillar R."/>
            <person name="Martin J."/>
            <person name="Schackwitz W."/>
            <person name="Grimwood J."/>
            <person name="MohdZainudin N."/>
            <person name="Xue C."/>
            <person name="Wang R."/>
            <person name="Manning V.A."/>
            <person name="Dhillon B."/>
            <person name="Tu Z.J."/>
            <person name="Steffenson B.J."/>
            <person name="Salamov A."/>
            <person name="Sun H."/>
            <person name="Lowry S."/>
            <person name="LaButti K."/>
            <person name="Han J."/>
            <person name="Copeland A."/>
            <person name="Lindquist E."/>
            <person name="Barry K."/>
            <person name="Schmutz J."/>
            <person name="Baker S.E."/>
            <person name="Ciuffetti L.M."/>
            <person name="Grigoriev I.V."/>
            <person name="Zhong S."/>
            <person name="Turgeon B.G."/>
        </authorList>
    </citation>
    <scope>NUCLEOTIDE SEQUENCE [LARGE SCALE GENOMIC DNA]</scope>
    <source>
        <strain evidence="2 3">ATCC 44560</strain>
    </source>
</reference>
<proteinExistence type="predicted"/>
<feature type="compositionally biased region" description="Basic and acidic residues" evidence="1">
    <location>
        <begin position="335"/>
        <end position="354"/>
    </location>
</feature>
<dbReference type="AlphaFoldDB" id="W6YUK1"/>
<dbReference type="KEGG" id="bor:COCMIDRAFT_9036"/>
<dbReference type="EMBL" id="KI964114">
    <property type="protein sequence ID" value="EUC41208.1"/>
    <property type="molecule type" value="Genomic_DNA"/>
</dbReference>
<dbReference type="OrthoDB" id="3694239at2759"/>
<keyword evidence="3" id="KW-1185">Reference proteome</keyword>
<feature type="compositionally biased region" description="Low complexity" evidence="1">
    <location>
        <begin position="181"/>
        <end position="192"/>
    </location>
</feature>
<feature type="compositionally biased region" description="Basic residues" evidence="1">
    <location>
        <begin position="381"/>
        <end position="390"/>
    </location>
</feature>
<name>W6YUK1_COCMI</name>
<feature type="compositionally biased region" description="Acidic residues" evidence="1">
    <location>
        <begin position="571"/>
        <end position="583"/>
    </location>
</feature>
<protein>
    <submittedName>
        <fullName evidence="2">Uncharacterized protein</fullName>
    </submittedName>
</protein>
<feature type="region of interest" description="Disordered" evidence="1">
    <location>
        <begin position="503"/>
        <end position="583"/>
    </location>
</feature>
<dbReference type="HOGENOM" id="CLU_033443_0_0_1"/>
<feature type="region of interest" description="Disordered" evidence="1">
    <location>
        <begin position="317"/>
        <end position="355"/>
    </location>
</feature>
<feature type="region of interest" description="Disordered" evidence="1">
    <location>
        <begin position="128"/>
        <end position="247"/>
    </location>
</feature>
<gene>
    <name evidence="2" type="ORF">COCMIDRAFT_9036</name>
</gene>
<dbReference type="Proteomes" id="UP000054032">
    <property type="component" value="Unassembled WGS sequence"/>
</dbReference>
<dbReference type="GeneID" id="19127667"/>
<feature type="compositionally biased region" description="Polar residues" evidence="1">
    <location>
        <begin position="222"/>
        <end position="242"/>
    </location>
</feature>
<sequence>MGSSHSTPPPLVQVSAPRGKFIHPRLTLDRGWVPVHVVLLAPYTHRTLEEELEMEGDMETSRDGENTLDNVTVDAEIRRRKEDSKGCLTEGMGMMGPSGVFGRFDTLGSRPRSVPEMPGGGEYAGMPVGVPASGIGSGQQSSGLPPEYTSNPDLVGYGEDGVMPGTGLVSPYPTYPPGPLPSSSSPSSNGTLPPEPVPRGRPNHYEHVPMGAYTDTNKARSPLSSHVDLQTSTRLNHGQSSGKKFGPSGQECLDGDAFLDACICTIDCKCRKSQRVLYRAREDRRKNDSDTGIEDHEYVSGEIRYILKDDLGRNCDDHSGCRKSESSSGRQDRRRGKDTNKNKSKNRGREEGRRLQQQFQGFKEDLLEALDERFDDMRKEGRQRHRRHSPARPPWLGASGSGQSLYYMANGPHVDARTARQMGMPNYNLYGVAPSGIGPMPHGIASGLAAAGMCRHGDDISDMTDMTDMGYMGFDSTAIGMMDNGYMQPHMAMLKKKKKKASRMRKAMRPNSTSHHGARAGERQDMVKGRGSDRLGSQDQDMANKVNLGGSIVYGRTDSSRKGARQARADTDDDGEDNGDYGY</sequence>
<evidence type="ECO:0000313" key="3">
    <source>
        <dbReference type="Proteomes" id="UP000054032"/>
    </source>
</evidence>